<sequence length="68" mass="7425">MITKSTPIIDALRSHPQACEIFTRHGMGCIGCMGSMTETIENGARMHDIDIEALLAELNSLLVEPVKL</sequence>
<evidence type="ECO:0000313" key="3">
    <source>
        <dbReference type="Proteomes" id="UP000049855"/>
    </source>
</evidence>
<gene>
    <name evidence="2" type="ORF">SpAn4DRAFT_1009</name>
</gene>
<protein>
    <recommendedName>
        <fullName evidence="1">DUF1858 domain-containing protein</fullName>
    </recommendedName>
</protein>
<evidence type="ECO:0000313" key="2">
    <source>
        <dbReference type="EMBL" id="CQR74547.1"/>
    </source>
</evidence>
<dbReference type="InterPro" id="IPR015077">
    <property type="entry name" value="DUF1858"/>
</dbReference>
<dbReference type="PANTHER" id="PTHR39341:SF1">
    <property type="entry name" value="DUF1858 DOMAIN-CONTAINING PROTEIN"/>
    <property type="match status" value="1"/>
</dbReference>
<dbReference type="InterPro" id="IPR038062">
    <property type="entry name" value="ScdA-like_N_sf"/>
</dbReference>
<reference evidence="3" key="1">
    <citation type="submission" date="2015-03" db="EMBL/GenBank/DDBJ databases">
        <authorList>
            <person name="Nijsse Bart"/>
        </authorList>
    </citation>
    <scope>NUCLEOTIDE SEQUENCE [LARGE SCALE GENOMIC DNA]</scope>
</reference>
<dbReference type="SUPFAM" id="SSF140683">
    <property type="entry name" value="SP0561-like"/>
    <property type="match status" value="1"/>
</dbReference>
<dbReference type="NCBIfam" id="TIGR03980">
    <property type="entry name" value="prismane_assoc"/>
    <property type="match status" value="1"/>
</dbReference>
<feature type="domain" description="DUF1858" evidence="1">
    <location>
        <begin position="2"/>
        <end position="54"/>
    </location>
</feature>
<accession>A0A0U1L4B5</accession>
<dbReference type="RefSeq" id="WP_021170530.1">
    <property type="nucleotide sequence ID" value="NZ_CTRP01000014.1"/>
</dbReference>
<dbReference type="Gene3D" id="1.10.3910.10">
    <property type="entry name" value="SP0561-like"/>
    <property type="match status" value="1"/>
</dbReference>
<dbReference type="Pfam" id="PF08984">
    <property type="entry name" value="DUF1858"/>
    <property type="match status" value="1"/>
</dbReference>
<dbReference type="AlphaFoldDB" id="A0A0U1L4B5"/>
<evidence type="ECO:0000259" key="1">
    <source>
        <dbReference type="Pfam" id="PF08984"/>
    </source>
</evidence>
<dbReference type="PANTHER" id="PTHR39341">
    <property type="entry name" value="BSL7085 PROTEIN"/>
    <property type="match status" value="1"/>
</dbReference>
<proteinExistence type="predicted"/>
<dbReference type="EMBL" id="CTRP01000014">
    <property type="protein sequence ID" value="CQR74547.1"/>
    <property type="molecule type" value="Genomic_DNA"/>
</dbReference>
<dbReference type="InterPro" id="IPR023883">
    <property type="entry name" value="CHP03980_redox-disulphide"/>
</dbReference>
<dbReference type="Proteomes" id="UP000049855">
    <property type="component" value="Unassembled WGS sequence"/>
</dbReference>
<organism evidence="2 3">
    <name type="scientific">Sporomusa ovata</name>
    <dbReference type="NCBI Taxonomy" id="2378"/>
    <lineage>
        <taxon>Bacteria</taxon>
        <taxon>Bacillati</taxon>
        <taxon>Bacillota</taxon>
        <taxon>Negativicutes</taxon>
        <taxon>Selenomonadales</taxon>
        <taxon>Sporomusaceae</taxon>
        <taxon>Sporomusa</taxon>
    </lineage>
</organism>
<keyword evidence="3" id="KW-1185">Reference proteome</keyword>
<name>A0A0U1L4B5_9FIRM</name>